<dbReference type="GO" id="GO:0000287">
    <property type="term" value="F:magnesium ion binding"/>
    <property type="evidence" value="ECO:0007669"/>
    <property type="project" value="TreeGrafter"/>
</dbReference>
<dbReference type="GO" id="GO:0016791">
    <property type="term" value="F:phosphatase activity"/>
    <property type="evidence" value="ECO:0007669"/>
    <property type="project" value="TreeGrafter"/>
</dbReference>
<dbReference type="Gene3D" id="3.30.1240.10">
    <property type="match status" value="1"/>
</dbReference>
<dbReference type="PANTHER" id="PTHR10000">
    <property type="entry name" value="PHOSPHOSERINE PHOSPHATASE"/>
    <property type="match status" value="1"/>
</dbReference>
<gene>
    <name evidence="1" type="ORF">IM660_02545</name>
</gene>
<protein>
    <submittedName>
        <fullName evidence="1">HAD family phosphatase</fullName>
    </submittedName>
</protein>
<dbReference type="KEGG" id="halt:IM660_02545"/>
<dbReference type="GO" id="GO:0005829">
    <property type="term" value="C:cytosol"/>
    <property type="evidence" value="ECO:0007669"/>
    <property type="project" value="TreeGrafter"/>
</dbReference>
<keyword evidence="2" id="KW-1185">Reference proteome</keyword>
<dbReference type="SUPFAM" id="SSF56784">
    <property type="entry name" value="HAD-like"/>
    <property type="match status" value="1"/>
</dbReference>
<name>A0A7M1SUG1_9MICO</name>
<sequence length="285" mass="29560">MSVRDAGVRPVTGPEGRSALARLREAPEQLVALDIDGTILGHDQSLSANVTDAVGALREAGAHVVLSTGRSIQAVLPVAEELGITDAWAVCSNGAVTVRLAEGGFTIDDVVTFDPAPTLRLLREHLPEGIFAVEDLGRGFLLSAPFPDGELTGELRVVGFEELCATPASRVTLRAPGLGSDDFHELVDRSGLHGVSYAVGWTAWLDIAPEGVSKASALERVRVRLGVPSTATLAAGDGRNDIEMLSWAQVGVAMGGADADTRAAADFDAAPVSEDGLVPVLTALV</sequence>
<dbReference type="Proteomes" id="UP000593758">
    <property type="component" value="Chromosome"/>
</dbReference>
<accession>A0A7M1SUG1</accession>
<evidence type="ECO:0000313" key="2">
    <source>
        <dbReference type="Proteomes" id="UP000593758"/>
    </source>
</evidence>
<dbReference type="InterPro" id="IPR036412">
    <property type="entry name" value="HAD-like_sf"/>
</dbReference>
<dbReference type="InterPro" id="IPR023214">
    <property type="entry name" value="HAD_sf"/>
</dbReference>
<dbReference type="Gene3D" id="3.40.50.1000">
    <property type="entry name" value="HAD superfamily/HAD-like"/>
    <property type="match status" value="1"/>
</dbReference>
<organism evidence="1 2">
    <name type="scientific">Ruania alkalisoli</name>
    <dbReference type="NCBI Taxonomy" id="2779775"/>
    <lineage>
        <taxon>Bacteria</taxon>
        <taxon>Bacillati</taxon>
        <taxon>Actinomycetota</taxon>
        <taxon>Actinomycetes</taxon>
        <taxon>Micrococcales</taxon>
        <taxon>Ruaniaceae</taxon>
        <taxon>Ruania</taxon>
    </lineage>
</organism>
<dbReference type="AlphaFoldDB" id="A0A7M1SUG1"/>
<proteinExistence type="predicted"/>
<evidence type="ECO:0000313" key="1">
    <source>
        <dbReference type="EMBL" id="QOR71208.1"/>
    </source>
</evidence>
<dbReference type="EMBL" id="CP063169">
    <property type="protein sequence ID" value="QOR71208.1"/>
    <property type="molecule type" value="Genomic_DNA"/>
</dbReference>
<reference evidence="1 2" key="1">
    <citation type="submission" date="2020-10" db="EMBL/GenBank/DDBJ databases">
        <title>Haloactinobacterium sp. RN3S43, a bacterium isolated from saline soil.</title>
        <authorList>
            <person name="Sun J.-Q."/>
        </authorList>
    </citation>
    <scope>NUCLEOTIDE SEQUENCE [LARGE SCALE GENOMIC DNA]</scope>
    <source>
        <strain evidence="1 2">RN3S43</strain>
    </source>
</reference>
<dbReference type="PANTHER" id="PTHR10000:SF8">
    <property type="entry name" value="HAD SUPERFAMILY HYDROLASE-LIKE, TYPE 3"/>
    <property type="match status" value="1"/>
</dbReference>
<dbReference type="Pfam" id="PF08282">
    <property type="entry name" value="Hydrolase_3"/>
    <property type="match status" value="2"/>
</dbReference>
<dbReference type="RefSeq" id="WP_193497873.1">
    <property type="nucleotide sequence ID" value="NZ_CP063169.1"/>
</dbReference>